<dbReference type="Proteomes" id="UP000814243">
    <property type="component" value="Unassembled WGS sequence"/>
</dbReference>
<accession>A0A922MRI5</accession>
<dbReference type="PANTHER" id="PTHR21354">
    <property type="entry name" value="ZINC FINGER PROTEIN 511"/>
    <property type="match status" value="1"/>
</dbReference>
<dbReference type="InterPro" id="IPR013087">
    <property type="entry name" value="Znf_C2H2_type"/>
</dbReference>
<organism evidence="3 4">
    <name type="scientific">Spodoptera exigua</name>
    <name type="common">Beet armyworm</name>
    <name type="synonym">Noctua fulgens</name>
    <dbReference type="NCBI Taxonomy" id="7107"/>
    <lineage>
        <taxon>Eukaryota</taxon>
        <taxon>Metazoa</taxon>
        <taxon>Ecdysozoa</taxon>
        <taxon>Arthropoda</taxon>
        <taxon>Hexapoda</taxon>
        <taxon>Insecta</taxon>
        <taxon>Pterygota</taxon>
        <taxon>Neoptera</taxon>
        <taxon>Endopterygota</taxon>
        <taxon>Lepidoptera</taxon>
        <taxon>Glossata</taxon>
        <taxon>Ditrysia</taxon>
        <taxon>Noctuoidea</taxon>
        <taxon>Noctuidae</taxon>
        <taxon>Amphipyrinae</taxon>
        <taxon>Spodoptera</taxon>
    </lineage>
</organism>
<feature type="region of interest" description="Disordered" evidence="1">
    <location>
        <begin position="183"/>
        <end position="219"/>
    </location>
</feature>
<feature type="compositionally biased region" description="Basic and acidic residues" evidence="1">
    <location>
        <begin position="196"/>
        <end position="210"/>
    </location>
</feature>
<gene>
    <name evidence="3" type="ORF">HF086_013292</name>
</gene>
<dbReference type="SMART" id="SM00355">
    <property type="entry name" value="ZnF_C2H2"/>
    <property type="match status" value="3"/>
</dbReference>
<dbReference type="PROSITE" id="PS00028">
    <property type="entry name" value="ZINC_FINGER_C2H2_1"/>
    <property type="match status" value="2"/>
</dbReference>
<proteinExistence type="predicted"/>
<protein>
    <recommendedName>
        <fullName evidence="2">C2H2-type domain-containing protein</fullName>
    </recommendedName>
</protein>
<dbReference type="PANTHER" id="PTHR21354:SF0">
    <property type="entry name" value="ZINC FINGER PROTEIN 511"/>
    <property type="match status" value="1"/>
</dbReference>
<dbReference type="InterPro" id="IPR039258">
    <property type="entry name" value="ZNF511"/>
</dbReference>
<evidence type="ECO:0000259" key="2">
    <source>
        <dbReference type="PROSITE" id="PS00028"/>
    </source>
</evidence>
<feature type="compositionally biased region" description="Basic residues" evidence="1">
    <location>
        <begin position="185"/>
        <end position="195"/>
    </location>
</feature>
<feature type="domain" description="C2H2-type" evidence="2">
    <location>
        <begin position="149"/>
        <end position="172"/>
    </location>
</feature>
<evidence type="ECO:0000256" key="1">
    <source>
        <dbReference type="SAM" id="MobiDB-lite"/>
    </source>
</evidence>
<sequence length="263" mass="30340">MLSDHSKKSRKKQEIDVEQETNLTLTYLVILMEVDHSLLDKLKLYGVGQRKLDDVLFVNDKPPPRLGIYDFDEEVFCHDLVISTCTIPGCSFKTETLLDFENHYNDAHRYSCAQCKKILPTPHLLDLHIQETHDSFFAVLSEKKPSYSCYIQECPLKFMTANDRLQHCVDEHKLPKEFRFDTKPCHKGKKKGKSKHSTDNNDQSMEHDGESSGNIKKKVVLTTSKNRTFAKYCGKKFTKNDTKTSKDVNMDEVMADLKESLPE</sequence>
<comment type="caution">
    <text evidence="3">The sequence shown here is derived from an EMBL/GenBank/DDBJ whole genome shotgun (WGS) entry which is preliminary data.</text>
</comment>
<dbReference type="AlphaFoldDB" id="A0A922MRI5"/>
<name>A0A922MRI5_SPOEX</name>
<dbReference type="EMBL" id="JACEFF010000243">
    <property type="protein sequence ID" value="KAH9641310.1"/>
    <property type="molecule type" value="Genomic_DNA"/>
</dbReference>
<feature type="domain" description="C2H2-type" evidence="2">
    <location>
        <begin position="112"/>
        <end position="133"/>
    </location>
</feature>
<reference evidence="3" key="1">
    <citation type="journal article" date="2021" name="G3 (Bethesda)">
        <title>Genome and transcriptome analysis of the beet armyworm Spodoptera exigua reveals targets for pest control. .</title>
        <authorList>
            <person name="Simon S."/>
            <person name="Breeschoten T."/>
            <person name="Jansen H.J."/>
            <person name="Dirks R.P."/>
            <person name="Schranz M.E."/>
            <person name="Ros V.I.D."/>
        </authorList>
    </citation>
    <scope>NUCLEOTIDE SEQUENCE</scope>
    <source>
        <strain evidence="3">TB_SE_WUR_2020</strain>
    </source>
</reference>
<evidence type="ECO:0000313" key="3">
    <source>
        <dbReference type="EMBL" id="KAH9641310.1"/>
    </source>
</evidence>
<dbReference type="OrthoDB" id="18440at2759"/>
<evidence type="ECO:0000313" key="4">
    <source>
        <dbReference type="Proteomes" id="UP000814243"/>
    </source>
</evidence>